<evidence type="ECO:0000256" key="1">
    <source>
        <dbReference type="ARBA" id="ARBA00036390"/>
    </source>
</evidence>
<evidence type="ECO:0000256" key="8">
    <source>
        <dbReference type="ARBA" id="ARBA00042890"/>
    </source>
</evidence>
<dbReference type="Gene3D" id="3.30.2350.10">
    <property type="entry name" value="Pseudouridine synthase"/>
    <property type="match status" value="1"/>
</dbReference>
<dbReference type="InterPro" id="IPR050343">
    <property type="entry name" value="RsuA_PseudoU_synthase"/>
</dbReference>
<reference evidence="12" key="2">
    <citation type="submission" date="2023-04" db="EMBL/GenBank/DDBJ databases">
        <authorList>
            <person name="Sun J.-Q."/>
        </authorList>
    </citation>
    <scope>NUCLEOTIDE SEQUENCE</scope>
    <source>
        <strain evidence="12">CC-YY355</strain>
    </source>
</reference>
<keyword evidence="10" id="KW-0694">RNA-binding</keyword>
<dbReference type="Gene3D" id="3.10.290.10">
    <property type="entry name" value="RNA-binding S4 domain"/>
    <property type="match status" value="1"/>
</dbReference>
<dbReference type="CDD" id="cd00165">
    <property type="entry name" value="S4"/>
    <property type="match status" value="1"/>
</dbReference>
<dbReference type="InterPro" id="IPR036986">
    <property type="entry name" value="S4_RNA-bd_sf"/>
</dbReference>
<evidence type="ECO:0000256" key="7">
    <source>
        <dbReference type="ARBA" id="ARBA00042843"/>
    </source>
</evidence>
<dbReference type="SUPFAM" id="SSF55120">
    <property type="entry name" value="Pseudouridine synthase"/>
    <property type="match status" value="1"/>
</dbReference>
<evidence type="ECO:0000256" key="2">
    <source>
        <dbReference type="ARBA" id="ARBA00036535"/>
    </source>
</evidence>
<accession>A0ABT6MQ88</accession>
<evidence type="ECO:0000256" key="6">
    <source>
        <dbReference type="ARBA" id="ARBA00041697"/>
    </source>
</evidence>
<feature type="domain" description="RNA-binding S4" evidence="11">
    <location>
        <begin position="5"/>
        <end position="63"/>
    </location>
</feature>
<evidence type="ECO:0000256" key="9">
    <source>
        <dbReference type="ARBA" id="ARBA00043147"/>
    </source>
</evidence>
<evidence type="ECO:0000259" key="11">
    <source>
        <dbReference type="SMART" id="SM00363"/>
    </source>
</evidence>
<evidence type="ECO:0000256" key="5">
    <source>
        <dbReference type="ARBA" id="ARBA00041420"/>
    </source>
</evidence>
<dbReference type="PANTHER" id="PTHR47683:SF2">
    <property type="entry name" value="RNA-BINDING S4 DOMAIN-CONTAINING PROTEIN"/>
    <property type="match status" value="1"/>
</dbReference>
<dbReference type="EMBL" id="JARYGX010000013">
    <property type="protein sequence ID" value="MDH7452796.1"/>
    <property type="molecule type" value="Genomic_DNA"/>
</dbReference>
<reference evidence="12" key="1">
    <citation type="journal article" date="2007" name="Int. J. Syst. Evol. Microbiol.">
        <title>Luteimonas composti sp. nov., a moderately thermophilic bacterium isolated from food waste.</title>
        <authorList>
            <person name="Young C.C."/>
            <person name="Kampfer P."/>
            <person name="Chen W.M."/>
            <person name="Yen W.S."/>
            <person name="Arun A.B."/>
            <person name="Lai W.A."/>
            <person name="Shen F.T."/>
            <person name="Rekha P.D."/>
            <person name="Lin K.Y."/>
            <person name="Chou J.H."/>
        </authorList>
    </citation>
    <scope>NUCLEOTIDE SEQUENCE</scope>
    <source>
        <strain evidence="12">CC-YY355</strain>
    </source>
</reference>
<organism evidence="12 13">
    <name type="scientific">Luteimonas composti</name>
    <dbReference type="NCBI Taxonomy" id="398257"/>
    <lineage>
        <taxon>Bacteria</taxon>
        <taxon>Pseudomonadati</taxon>
        <taxon>Pseudomonadota</taxon>
        <taxon>Gammaproteobacteria</taxon>
        <taxon>Lysobacterales</taxon>
        <taxon>Lysobacteraceae</taxon>
        <taxon>Luteimonas</taxon>
    </lineage>
</organism>
<dbReference type="SMART" id="SM00363">
    <property type="entry name" value="S4"/>
    <property type="match status" value="1"/>
</dbReference>
<protein>
    <recommendedName>
        <fullName evidence="4">Dual-specificity RNA pseudouridine synthase RluF</fullName>
        <ecNumber evidence="3">5.4.99.21</ecNumber>
    </recommendedName>
    <alternativeName>
        <fullName evidence="6">23S rRNA pseudouridine(2604) synthase</fullName>
    </alternativeName>
    <alternativeName>
        <fullName evidence="8">Ribosomal large subunit pseudouridine synthase F</fullName>
    </alternativeName>
    <alternativeName>
        <fullName evidence="7">rRNA pseudouridylate synthase F</fullName>
    </alternativeName>
    <alternativeName>
        <fullName evidence="9">rRNA-uridine isomerase F</fullName>
    </alternativeName>
    <alternativeName>
        <fullName evidence="5">tRNA(Tyr) pseudouridine(35) synthase</fullName>
    </alternativeName>
</protein>
<comment type="caution">
    <text evidence="12">The sequence shown here is derived from an EMBL/GenBank/DDBJ whole genome shotgun (WGS) entry which is preliminary data.</text>
</comment>
<gene>
    <name evidence="12" type="ORF">QF205_06835</name>
</gene>
<evidence type="ECO:0000313" key="12">
    <source>
        <dbReference type="EMBL" id="MDH7452796.1"/>
    </source>
</evidence>
<dbReference type="InterPro" id="IPR002942">
    <property type="entry name" value="S4_RNA-bd"/>
</dbReference>
<name>A0ABT6MQ88_9GAMM</name>
<dbReference type="RefSeq" id="WP_280941990.1">
    <property type="nucleotide sequence ID" value="NZ_JARYGX010000013.1"/>
</dbReference>
<dbReference type="PROSITE" id="PS50889">
    <property type="entry name" value="S4"/>
    <property type="match status" value="1"/>
</dbReference>
<evidence type="ECO:0000256" key="4">
    <source>
        <dbReference type="ARBA" id="ARBA00039989"/>
    </source>
</evidence>
<dbReference type="Pfam" id="PF01479">
    <property type="entry name" value="S4"/>
    <property type="match status" value="1"/>
</dbReference>
<evidence type="ECO:0000256" key="10">
    <source>
        <dbReference type="PROSITE-ProRule" id="PRU00182"/>
    </source>
</evidence>
<keyword evidence="13" id="KW-1185">Reference proteome</keyword>
<evidence type="ECO:0000313" key="13">
    <source>
        <dbReference type="Proteomes" id="UP001160550"/>
    </source>
</evidence>
<proteinExistence type="predicted"/>
<sequence length="240" mass="26488">MSDPVRLARRVAELARCSRAEAEQYVQGGWVRVDGRVVEDPARLVGQETVEIDPHARAQANEPATILLHKPAGVDPLSGPHPAVGLVAPDTHWTGDASGVRLLGLHFQRLVPLAPLEREASGLMVFSQDGRVRRRLVEDGDAIEHEYVVEVAGSTGPWTLGRLAHGMRYQGRPLPPCKVSWQNETRLRFAIKAVRDGQLRDMCAQAGLEAVSIRRIRIGRIPLAKMPAGSWRYLPVGERF</sequence>
<dbReference type="InterPro" id="IPR020103">
    <property type="entry name" value="PsdUridine_synth_cat_dom_sf"/>
</dbReference>
<comment type="catalytic activity">
    <reaction evidence="2">
        <text>uridine(2604) in 23S rRNA = pseudouridine(2604) in 23S rRNA</text>
        <dbReference type="Rhea" id="RHEA:38875"/>
        <dbReference type="Rhea" id="RHEA-COMP:10093"/>
        <dbReference type="Rhea" id="RHEA-COMP:10094"/>
        <dbReference type="ChEBI" id="CHEBI:65314"/>
        <dbReference type="ChEBI" id="CHEBI:65315"/>
        <dbReference type="EC" id="5.4.99.21"/>
    </reaction>
</comment>
<dbReference type="Proteomes" id="UP001160550">
    <property type="component" value="Unassembled WGS sequence"/>
</dbReference>
<dbReference type="PANTHER" id="PTHR47683">
    <property type="entry name" value="PSEUDOURIDINE SYNTHASE FAMILY PROTEIN-RELATED"/>
    <property type="match status" value="1"/>
</dbReference>
<evidence type="ECO:0000256" key="3">
    <source>
        <dbReference type="ARBA" id="ARBA00038922"/>
    </source>
</evidence>
<dbReference type="EC" id="5.4.99.21" evidence="3"/>
<dbReference type="SUPFAM" id="SSF55174">
    <property type="entry name" value="Alpha-L RNA-binding motif"/>
    <property type="match status" value="1"/>
</dbReference>
<comment type="catalytic activity">
    <reaction evidence="1">
        <text>uridine(35) in tRNA(Tyr) = pseudouridine(35) in tRNA(Tyr)</text>
        <dbReference type="Rhea" id="RHEA:60556"/>
        <dbReference type="Rhea" id="RHEA-COMP:15607"/>
        <dbReference type="Rhea" id="RHEA-COMP:15608"/>
        <dbReference type="ChEBI" id="CHEBI:65314"/>
        <dbReference type="ChEBI" id="CHEBI:65315"/>
    </reaction>
</comment>